<keyword evidence="3" id="KW-1185">Reference proteome</keyword>
<proteinExistence type="predicted"/>
<dbReference type="STRING" id="74557.A0A1V9Y477"/>
<dbReference type="PANTHER" id="PTHR22893:SF91">
    <property type="entry name" value="NADPH DEHYDROGENASE 2-RELATED"/>
    <property type="match status" value="1"/>
</dbReference>
<dbReference type="GO" id="GO:0016491">
    <property type="term" value="F:oxidoreductase activity"/>
    <property type="evidence" value="ECO:0007669"/>
    <property type="project" value="InterPro"/>
</dbReference>
<dbReference type="AlphaFoldDB" id="A0A1V9Y477"/>
<name>A0A1V9Y477_9STRA</name>
<protein>
    <recommendedName>
        <fullName evidence="1">NADH:flavin oxidoreductase/NADH oxidase N-terminal domain-containing protein</fullName>
    </recommendedName>
</protein>
<feature type="domain" description="NADH:flavin oxidoreductase/NADH oxidase N-terminal" evidence="1">
    <location>
        <begin position="26"/>
        <end position="133"/>
    </location>
</feature>
<dbReference type="OrthoDB" id="276546at2759"/>
<evidence type="ECO:0000259" key="1">
    <source>
        <dbReference type="Pfam" id="PF00724"/>
    </source>
</evidence>
<dbReference type="Gene3D" id="3.20.20.70">
    <property type="entry name" value="Aldolase class I"/>
    <property type="match status" value="1"/>
</dbReference>
<evidence type="ECO:0000313" key="3">
    <source>
        <dbReference type="Proteomes" id="UP000243217"/>
    </source>
</evidence>
<dbReference type="Pfam" id="PF00724">
    <property type="entry name" value="Oxidored_FMN"/>
    <property type="match status" value="1"/>
</dbReference>
<dbReference type="PANTHER" id="PTHR22893">
    <property type="entry name" value="NADH OXIDOREDUCTASE-RELATED"/>
    <property type="match status" value="1"/>
</dbReference>
<dbReference type="EMBL" id="JNBS01005208">
    <property type="protein sequence ID" value="OQR80531.1"/>
    <property type="molecule type" value="Genomic_DNA"/>
</dbReference>
<reference evidence="2 3" key="1">
    <citation type="journal article" date="2014" name="Genome Biol. Evol.">
        <title>The secreted proteins of Achlya hypogyna and Thraustotheca clavata identify the ancestral oomycete secretome and reveal gene acquisitions by horizontal gene transfer.</title>
        <authorList>
            <person name="Misner I."/>
            <person name="Blouin N."/>
            <person name="Leonard G."/>
            <person name="Richards T.A."/>
            <person name="Lane C.E."/>
        </authorList>
    </citation>
    <scope>NUCLEOTIDE SEQUENCE [LARGE SCALE GENOMIC DNA]</scope>
    <source>
        <strain evidence="2 3">ATCC 34112</strain>
    </source>
</reference>
<evidence type="ECO:0000313" key="2">
    <source>
        <dbReference type="EMBL" id="OQR80531.1"/>
    </source>
</evidence>
<dbReference type="SUPFAM" id="SSF51395">
    <property type="entry name" value="FMN-linked oxidoreductases"/>
    <property type="match status" value="1"/>
</dbReference>
<dbReference type="GO" id="GO:0010181">
    <property type="term" value="F:FMN binding"/>
    <property type="evidence" value="ECO:0007669"/>
    <property type="project" value="InterPro"/>
</dbReference>
<dbReference type="InterPro" id="IPR001155">
    <property type="entry name" value="OxRdtase_FMN_N"/>
</dbReference>
<accession>A0A1V9Y477</accession>
<dbReference type="Proteomes" id="UP000243217">
    <property type="component" value="Unassembled WGS sequence"/>
</dbReference>
<comment type="caution">
    <text evidence="2">The sequence shown here is derived from an EMBL/GenBank/DDBJ whole genome shotgun (WGS) entry which is preliminary data.</text>
</comment>
<sequence>MKEYYVLRATAGLIVAEISMIAPDTSWKEITDAIHANGGKVFVQLYHTGRVTHPVMNNGVIPLAPTAIAIDDVIHTPEGKLPFPTPQELNQNQIDDIVQQFVTASVNSVELAGFDGVDINAGNAFLIDQFLRDVRTNSLVVVNALSDATGSDRVAVHIAPLSGYNGNYDSDPAAYAAFIATLLNEFNLAFVFLLRHDLKGIMVFTKAEAVDALDNDEFGAIALGEPFVANPDLVIRFERDIDLNEPDRSTIYTQGYEGYLDYPTLD</sequence>
<organism evidence="2 3">
    <name type="scientific">Thraustotheca clavata</name>
    <dbReference type="NCBI Taxonomy" id="74557"/>
    <lineage>
        <taxon>Eukaryota</taxon>
        <taxon>Sar</taxon>
        <taxon>Stramenopiles</taxon>
        <taxon>Oomycota</taxon>
        <taxon>Saprolegniomycetes</taxon>
        <taxon>Saprolegniales</taxon>
        <taxon>Achlyaceae</taxon>
        <taxon>Thraustotheca</taxon>
    </lineage>
</organism>
<dbReference type="InterPro" id="IPR013785">
    <property type="entry name" value="Aldolase_TIM"/>
</dbReference>
<dbReference type="InterPro" id="IPR045247">
    <property type="entry name" value="Oye-like"/>
</dbReference>
<gene>
    <name evidence="2" type="ORF">THRCLA_11999</name>
</gene>